<comment type="similarity">
    <text evidence="1">Belongs to the leucine-binding protein family.</text>
</comment>
<dbReference type="InterPro" id="IPR028082">
    <property type="entry name" value="Peripla_BP_I"/>
</dbReference>
<protein>
    <submittedName>
        <fullName evidence="6">Penicillin-binding protein activator</fullName>
    </submittedName>
</protein>
<organism evidence="6 7">
    <name type="scientific">Dongia soli</name>
    <dbReference type="NCBI Taxonomy" id="600628"/>
    <lineage>
        <taxon>Bacteria</taxon>
        <taxon>Pseudomonadati</taxon>
        <taxon>Pseudomonadota</taxon>
        <taxon>Alphaproteobacteria</taxon>
        <taxon>Rhodospirillales</taxon>
        <taxon>Dongiaceae</taxon>
        <taxon>Dongia</taxon>
    </lineage>
</organism>
<keyword evidence="3" id="KW-0029">Amino-acid transport</keyword>
<dbReference type="SUPFAM" id="SSF53822">
    <property type="entry name" value="Periplasmic binding protein-like I"/>
    <property type="match status" value="1"/>
</dbReference>
<accession>A0ABU5E6G5</accession>
<evidence type="ECO:0000256" key="4">
    <source>
        <dbReference type="SAM" id="MobiDB-lite"/>
    </source>
</evidence>
<feature type="domain" description="Leucine-binding protein" evidence="5">
    <location>
        <begin position="90"/>
        <end position="411"/>
    </location>
</feature>
<dbReference type="PANTHER" id="PTHR30483">
    <property type="entry name" value="LEUCINE-SPECIFIC-BINDING PROTEIN"/>
    <property type="match status" value="1"/>
</dbReference>
<keyword evidence="3" id="KW-0813">Transport</keyword>
<dbReference type="Pfam" id="PF13458">
    <property type="entry name" value="Peripla_BP_6"/>
    <property type="match status" value="1"/>
</dbReference>
<proteinExistence type="inferred from homology"/>
<reference evidence="6 7" key="1">
    <citation type="journal article" date="2016" name="Antonie Van Leeuwenhoek">
        <title>Dongia soli sp. nov., isolated from soil from Dokdo, Korea.</title>
        <authorList>
            <person name="Kim D.U."/>
            <person name="Lee H."/>
            <person name="Kim H."/>
            <person name="Kim S.G."/>
            <person name="Ka J.O."/>
        </authorList>
    </citation>
    <scope>NUCLEOTIDE SEQUENCE [LARGE SCALE GENOMIC DNA]</scope>
    <source>
        <strain evidence="6 7">D78</strain>
    </source>
</reference>
<name>A0ABU5E6G5_9PROT</name>
<dbReference type="InterPro" id="IPR028081">
    <property type="entry name" value="Leu-bd"/>
</dbReference>
<dbReference type="Gene3D" id="3.40.50.2300">
    <property type="match status" value="2"/>
</dbReference>
<feature type="compositionally biased region" description="Low complexity" evidence="4">
    <location>
        <begin position="62"/>
        <end position="78"/>
    </location>
</feature>
<keyword evidence="7" id="KW-1185">Reference proteome</keyword>
<dbReference type="EMBL" id="JAXCLW010000001">
    <property type="protein sequence ID" value="MDY0881912.1"/>
    <property type="molecule type" value="Genomic_DNA"/>
</dbReference>
<feature type="region of interest" description="Disordered" evidence="4">
    <location>
        <begin position="62"/>
        <end position="83"/>
    </location>
</feature>
<evidence type="ECO:0000313" key="6">
    <source>
        <dbReference type="EMBL" id="MDY0881912.1"/>
    </source>
</evidence>
<evidence type="ECO:0000259" key="5">
    <source>
        <dbReference type="Pfam" id="PF13458"/>
    </source>
</evidence>
<evidence type="ECO:0000256" key="2">
    <source>
        <dbReference type="ARBA" id="ARBA00022729"/>
    </source>
</evidence>
<gene>
    <name evidence="6" type="ORF">SMD27_03590</name>
</gene>
<keyword evidence="2" id="KW-0732">Signal</keyword>
<sequence>MSALGARVKRILAWLSPSSFGDGWTAVAQLNLIPRSSILSMAGLLLGGLVLAGCAGNTPAPAAKTAPQAVMTPTQPQLAPQPAPVAPGGKIGLMLPLSGQHANLGRALLQAAEMGLFDVGDDSFTLLVEDTATSNGPESAARKLLAGGANILLGPLFGTDVKRVAPIAQNAHVPLIAFTNDSSLAQNGVYVFGVTPESQVQRVIGYAGSQGLKRYAILTPNSPYGRLVLTSFQTQVKQIGGQVAQIDFYDPSSVDFAPVVQRLADEKRTVGFDALMIPEGGAKMRQIAPLLPAFEVGPQQLRLLGTSLWGEGAVWREAGLAGGWYATTAPDRWQDFANHYREVYGATPDQRAAIVYDAVTLAVALGKGPQGADYSPTALTNGNGFSGIAGVFRLMPNGTVDRGLAVMEVAPTGPVQRDPAPTSFVPVMN</sequence>
<dbReference type="InterPro" id="IPR051010">
    <property type="entry name" value="BCAA_transport"/>
</dbReference>
<evidence type="ECO:0000256" key="3">
    <source>
        <dbReference type="ARBA" id="ARBA00022970"/>
    </source>
</evidence>
<dbReference type="PANTHER" id="PTHR30483:SF6">
    <property type="entry name" value="PERIPLASMIC BINDING PROTEIN OF ABC TRANSPORTER FOR NATURAL AMINO ACIDS"/>
    <property type="match status" value="1"/>
</dbReference>
<dbReference type="CDD" id="cd06339">
    <property type="entry name" value="PBP1_YraM_LppC_lipoprotein-like"/>
    <property type="match status" value="1"/>
</dbReference>
<evidence type="ECO:0000256" key="1">
    <source>
        <dbReference type="ARBA" id="ARBA00010062"/>
    </source>
</evidence>
<comment type="caution">
    <text evidence="6">The sequence shown here is derived from an EMBL/GenBank/DDBJ whole genome shotgun (WGS) entry which is preliminary data.</text>
</comment>
<dbReference type="Proteomes" id="UP001279642">
    <property type="component" value="Unassembled WGS sequence"/>
</dbReference>
<evidence type="ECO:0000313" key="7">
    <source>
        <dbReference type="Proteomes" id="UP001279642"/>
    </source>
</evidence>
<dbReference type="RefSeq" id="WP_320506954.1">
    <property type="nucleotide sequence ID" value="NZ_JAXCLW010000001.1"/>
</dbReference>